<keyword evidence="3" id="KW-0677">Repeat</keyword>
<keyword evidence="11" id="KW-1185">Reference proteome</keyword>
<comment type="subcellular location">
    <subcellularLocation>
        <location evidence="1">Nucleus</location>
    </subcellularLocation>
</comment>
<evidence type="ECO:0000256" key="2">
    <source>
        <dbReference type="ARBA" id="ARBA00022723"/>
    </source>
</evidence>
<dbReference type="GO" id="GO:0005634">
    <property type="term" value="C:nucleus"/>
    <property type="evidence" value="ECO:0007669"/>
    <property type="project" value="UniProtKB-SubCell"/>
</dbReference>
<sequence length="847" mass="96315">MQPTTKNRRSRRTGRTYTCMIENCQKVYSRAEHLSRHQLNHDPKQIYNCDVPNCCCSFVRFDLYNLHRTRHMNEYLEDSVRSVPVSLDHTGTMQYTESLNTLFAQGSQAGSPQQLYTNSNQTNTEDILTSLILTSNNQPANPFPVQETAAPVSMPLNHRNQDSELSHPEHAQETEQQKIKLQPPPTIPLFDSDSYALPPFAIPDDFIQFLFDETQFINAQNGDASHMGSFTNYAYIDNQDSQGLDTNCISNCYLSQPQINSFIVPCGADSTTRSLSHEKSEEVFVFIQHRLIRVENSAVSDTMIGASLLEGDRSQDQHVLSRNMMQYYIENYWRSFHDQFPILHWASFSPNTAPNILLISIMIIGASCSVELDEPAVASSSVEFSKVLAWHLRWEIFRSIHMESDSLWIYQALLHLELYEKTYSSRSLHERSHIHHATTINMMRRGSFLAGNSLLDSSPTYEEQSTEKRDDESTASIGDIWWEDWIKREGTRRLAFAAFVIDSLHASMFGHSIAMATHEIRLALPCDDSLWLATNGNEVRRIEATLRSNSVRPIPFLEGLRSTLNGQVVRTNSFGASILLCGVLSVSWHMNQRDIQLSSLGMCSQRTERGTKWRRSLSRAIDLWRDSHGSSTLTPREDVWQNSSSVLGSRSALYYLAQFSPNVDIVDCQIFAGATRVLGRHIGAQDVDNVQQRIRKIWAPSVEARKATFYAIRFLCLVFREAKDSLQGCDRESVVGYSRTTSKFPVHRWVLYSAALVVWSYTYAVDGPSRLMIPAGSSLEDHIREMDRFLIRAETIKSPEDVAFYRLNGCAGMLHVLCFIFQTGTWELLLEGASLLENCIRLIENVG</sequence>
<dbReference type="PROSITE" id="PS00028">
    <property type="entry name" value="ZINC_FINGER_C2H2_1"/>
    <property type="match status" value="2"/>
</dbReference>
<feature type="domain" description="C2H2-type" evidence="9">
    <location>
        <begin position="17"/>
        <end position="46"/>
    </location>
</feature>
<dbReference type="OrthoDB" id="1405595at2759"/>
<dbReference type="InterPro" id="IPR051059">
    <property type="entry name" value="VerF-like"/>
</dbReference>
<feature type="region of interest" description="Disordered" evidence="8">
    <location>
        <begin position="156"/>
        <end position="184"/>
    </location>
</feature>
<dbReference type="GO" id="GO:0008270">
    <property type="term" value="F:zinc ion binding"/>
    <property type="evidence" value="ECO:0007669"/>
    <property type="project" value="UniProtKB-KW"/>
</dbReference>
<dbReference type="InterPro" id="IPR013087">
    <property type="entry name" value="Znf_C2H2_type"/>
</dbReference>
<dbReference type="SUPFAM" id="SSF57667">
    <property type="entry name" value="beta-beta-alpha zinc fingers"/>
    <property type="match status" value="1"/>
</dbReference>
<name>A0A9P7YXM4_9HELO</name>
<comment type="caution">
    <text evidence="10">The sequence shown here is derived from an EMBL/GenBank/DDBJ whole genome shotgun (WGS) entry which is preliminary data.</text>
</comment>
<dbReference type="PROSITE" id="PS50157">
    <property type="entry name" value="ZINC_FINGER_C2H2_2"/>
    <property type="match status" value="1"/>
</dbReference>
<evidence type="ECO:0000256" key="1">
    <source>
        <dbReference type="ARBA" id="ARBA00004123"/>
    </source>
</evidence>
<keyword evidence="5" id="KW-0862">Zinc</keyword>
<proteinExistence type="predicted"/>
<evidence type="ECO:0000313" key="10">
    <source>
        <dbReference type="EMBL" id="KAG9241115.1"/>
    </source>
</evidence>
<dbReference type="GO" id="GO:0006351">
    <property type="term" value="P:DNA-templated transcription"/>
    <property type="evidence" value="ECO:0007669"/>
    <property type="project" value="InterPro"/>
</dbReference>
<dbReference type="InterPro" id="IPR007219">
    <property type="entry name" value="XnlR_reg_dom"/>
</dbReference>
<reference evidence="10" key="1">
    <citation type="journal article" date="2021" name="IMA Fungus">
        <title>Genomic characterization of three marine fungi, including Emericellopsis atlantica sp. nov. with signatures of a generalist lifestyle and marine biomass degradation.</title>
        <authorList>
            <person name="Hagestad O.C."/>
            <person name="Hou L."/>
            <person name="Andersen J.H."/>
            <person name="Hansen E.H."/>
            <person name="Altermark B."/>
            <person name="Li C."/>
            <person name="Kuhnert E."/>
            <person name="Cox R.J."/>
            <person name="Crous P.W."/>
            <person name="Spatafora J.W."/>
            <person name="Lail K."/>
            <person name="Amirebrahimi M."/>
            <person name="Lipzen A."/>
            <person name="Pangilinan J."/>
            <person name="Andreopoulos W."/>
            <person name="Hayes R.D."/>
            <person name="Ng V."/>
            <person name="Grigoriev I.V."/>
            <person name="Jackson S.A."/>
            <person name="Sutton T.D.S."/>
            <person name="Dobson A.D.W."/>
            <person name="Rama T."/>
        </authorList>
    </citation>
    <scope>NUCLEOTIDE SEQUENCE</scope>
    <source>
        <strain evidence="10">TRa3180A</strain>
    </source>
</reference>
<dbReference type="GO" id="GO:0000981">
    <property type="term" value="F:DNA-binding transcription factor activity, RNA polymerase II-specific"/>
    <property type="evidence" value="ECO:0007669"/>
    <property type="project" value="InterPro"/>
</dbReference>
<accession>A0A9P7YXM4</accession>
<evidence type="ECO:0000256" key="5">
    <source>
        <dbReference type="ARBA" id="ARBA00022833"/>
    </source>
</evidence>
<dbReference type="GO" id="GO:0000978">
    <property type="term" value="F:RNA polymerase II cis-regulatory region sequence-specific DNA binding"/>
    <property type="evidence" value="ECO:0007669"/>
    <property type="project" value="InterPro"/>
</dbReference>
<evidence type="ECO:0000313" key="11">
    <source>
        <dbReference type="Proteomes" id="UP000887226"/>
    </source>
</evidence>
<dbReference type="Pfam" id="PF04082">
    <property type="entry name" value="Fungal_trans"/>
    <property type="match status" value="1"/>
</dbReference>
<evidence type="ECO:0000256" key="4">
    <source>
        <dbReference type="ARBA" id="ARBA00022771"/>
    </source>
</evidence>
<organism evidence="10 11">
    <name type="scientific">Calycina marina</name>
    <dbReference type="NCBI Taxonomy" id="1763456"/>
    <lineage>
        <taxon>Eukaryota</taxon>
        <taxon>Fungi</taxon>
        <taxon>Dikarya</taxon>
        <taxon>Ascomycota</taxon>
        <taxon>Pezizomycotina</taxon>
        <taxon>Leotiomycetes</taxon>
        <taxon>Helotiales</taxon>
        <taxon>Pezizellaceae</taxon>
        <taxon>Calycina</taxon>
    </lineage>
</organism>
<dbReference type="EMBL" id="MU254269">
    <property type="protein sequence ID" value="KAG9241115.1"/>
    <property type="molecule type" value="Genomic_DNA"/>
</dbReference>
<evidence type="ECO:0000256" key="3">
    <source>
        <dbReference type="ARBA" id="ARBA00022737"/>
    </source>
</evidence>
<dbReference type="Gene3D" id="3.30.160.60">
    <property type="entry name" value="Classic Zinc Finger"/>
    <property type="match status" value="1"/>
</dbReference>
<keyword evidence="6" id="KW-0539">Nucleus</keyword>
<gene>
    <name evidence="10" type="ORF">BJ878DRAFT_467029</name>
</gene>
<dbReference type="AlphaFoldDB" id="A0A9P7YXM4"/>
<evidence type="ECO:0000256" key="7">
    <source>
        <dbReference type="PROSITE-ProRule" id="PRU00042"/>
    </source>
</evidence>
<keyword evidence="4 7" id="KW-0863">Zinc-finger</keyword>
<keyword evidence="2" id="KW-0479">Metal-binding</keyword>
<dbReference type="InterPro" id="IPR036236">
    <property type="entry name" value="Znf_C2H2_sf"/>
</dbReference>
<feature type="compositionally biased region" description="Basic and acidic residues" evidence="8">
    <location>
        <begin position="159"/>
        <end position="178"/>
    </location>
</feature>
<dbReference type="SMART" id="SM00355">
    <property type="entry name" value="ZnF_C2H2"/>
    <property type="match status" value="2"/>
</dbReference>
<dbReference type="CDD" id="cd12148">
    <property type="entry name" value="fungal_TF_MHR"/>
    <property type="match status" value="1"/>
</dbReference>
<dbReference type="PANTHER" id="PTHR40626:SF11">
    <property type="entry name" value="ZINC FINGER PROTEIN YPR022C"/>
    <property type="match status" value="1"/>
</dbReference>
<evidence type="ECO:0000256" key="8">
    <source>
        <dbReference type="SAM" id="MobiDB-lite"/>
    </source>
</evidence>
<dbReference type="GO" id="GO:0000785">
    <property type="term" value="C:chromatin"/>
    <property type="evidence" value="ECO:0007669"/>
    <property type="project" value="TreeGrafter"/>
</dbReference>
<protein>
    <submittedName>
        <fullName evidence="10">Fungal-specific transcription factor domain-containing protein</fullName>
    </submittedName>
</protein>
<evidence type="ECO:0000256" key="6">
    <source>
        <dbReference type="ARBA" id="ARBA00023242"/>
    </source>
</evidence>
<dbReference type="Proteomes" id="UP000887226">
    <property type="component" value="Unassembled WGS sequence"/>
</dbReference>
<evidence type="ECO:0000259" key="9">
    <source>
        <dbReference type="PROSITE" id="PS50157"/>
    </source>
</evidence>
<dbReference type="PANTHER" id="PTHR40626">
    <property type="entry name" value="MIP31509P"/>
    <property type="match status" value="1"/>
</dbReference>